<evidence type="ECO:0000313" key="13">
    <source>
        <dbReference type="Proteomes" id="UP001227126"/>
    </source>
</evidence>
<comment type="cofactor">
    <cofactor evidence="1">
        <name>FMN</name>
        <dbReference type="ChEBI" id="CHEBI:58210"/>
    </cofactor>
</comment>
<name>A0ABT7FJR1_9RHOB</name>
<dbReference type="CDD" id="cd04734">
    <property type="entry name" value="OYE_like_3_FMN"/>
    <property type="match status" value="1"/>
</dbReference>
<dbReference type="PRINTS" id="PR00368">
    <property type="entry name" value="FADPNR"/>
</dbReference>
<dbReference type="Pfam" id="PF07992">
    <property type="entry name" value="Pyr_redox_2"/>
    <property type="match status" value="1"/>
</dbReference>
<keyword evidence="5" id="KW-0288">FMN</keyword>
<dbReference type="Gene3D" id="3.20.20.70">
    <property type="entry name" value="Aldolase class I"/>
    <property type="match status" value="1"/>
</dbReference>
<dbReference type="PANTHER" id="PTHR42917">
    <property type="entry name" value="2,4-DIENOYL-COA REDUCTASE"/>
    <property type="match status" value="1"/>
</dbReference>
<keyword evidence="8" id="KW-0408">Iron</keyword>
<keyword evidence="6" id="KW-0479">Metal-binding</keyword>
<keyword evidence="9" id="KW-0411">Iron-sulfur</keyword>
<evidence type="ECO:0000256" key="4">
    <source>
        <dbReference type="ARBA" id="ARBA00022630"/>
    </source>
</evidence>
<organism evidence="12 13">
    <name type="scientific">Sedimentitalea xiamensis</name>
    <dbReference type="NCBI Taxonomy" id="3050037"/>
    <lineage>
        <taxon>Bacteria</taxon>
        <taxon>Pseudomonadati</taxon>
        <taxon>Pseudomonadota</taxon>
        <taxon>Alphaproteobacteria</taxon>
        <taxon>Rhodobacterales</taxon>
        <taxon>Paracoccaceae</taxon>
        <taxon>Sedimentitalea</taxon>
    </lineage>
</organism>
<comment type="similarity">
    <text evidence="3">In the N-terminal section; belongs to the NADH:flavin oxidoreductase/NADH oxidase family.</text>
</comment>
<evidence type="ECO:0000259" key="11">
    <source>
        <dbReference type="Pfam" id="PF07992"/>
    </source>
</evidence>
<dbReference type="InterPro" id="IPR001155">
    <property type="entry name" value="OxRdtase_FMN_N"/>
</dbReference>
<dbReference type="SUPFAM" id="SSF51905">
    <property type="entry name" value="FAD/NAD(P)-binding domain"/>
    <property type="match status" value="1"/>
</dbReference>
<evidence type="ECO:0000256" key="1">
    <source>
        <dbReference type="ARBA" id="ARBA00001917"/>
    </source>
</evidence>
<dbReference type="Gene3D" id="3.40.50.720">
    <property type="entry name" value="NAD(P)-binding Rossmann-like Domain"/>
    <property type="match status" value="1"/>
</dbReference>
<comment type="caution">
    <text evidence="12">The sequence shown here is derived from an EMBL/GenBank/DDBJ whole genome shotgun (WGS) entry which is preliminary data.</text>
</comment>
<sequence length="681" mass="74523">MSRDPLLQPYQLKHLTLRNRIMTTSHEPAYPEDGMPKDRYRAYHAERAKAGVALTMTAGSAAVSKDSPPVFNNILAFKDEVVPWIRRLTDGCHEHGCAVMIQLTHLGRRTGWNKGDWLPSVSSSKHREPAHRAFPKRIEDWDIERIITDFADAAERMQAGGMDGIELQAYGHLIDQFWSPLTNDLTGPYGADTLENRLRFPLDVLTAIRKRVGDDFIVGFRYTADEAQKGGITPEEGIEISKRLAATGQVDFLNVIRGRIHTDPAMTDVIPVQGMKAAPHLDFAGEVRKATGMPTFHAARIPDVATARHAVAEGLLDMVGMTRAHMADPHIVRKIAEGREDDIRPCVGATYCLDRIYQAGDALCLHNAATGRELTMPHDIAPAKVRKTVVIVGAGPAGLEAARVAAERGHDVTVFEAAAVPGGQVRLTAQSPRRREMIGIIDWRMAQCAARDVAFRFNTWAEAADVTALNPDVVIVATGGLPNTELFETGVEQGNVVTSWDIISGDVAPAETVLIYDESGDHPGLQAAEIAAAAGSKVEVMTPDRVFAPDIMAMNLVPYMRSLQDKDVHFTVTRRLLDVKRDGNKLTATIGTDYSDHSYAAQYDQVIVNYGTLPLDDLYFDLKPLSSNGGAVDQDALIAGRPQTVVRNPEGAFQLFRIGDAVSARNTHAAIYDALRLLKDI</sequence>
<dbReference type="PANTHER" id="PTHR42917:SF2">
    <property type="entry name" value="2,4-DIENOYL-COA REDUCTASE [(2E)-ENOYL-COA-PRODUCING]"/>
    <property type="match status" value="1"/>
</dbReference>
<dbReference type="RefSeq" id="WP_284487270.1">
    <property type="nucleotide sequence ID" value="NZ_JASNJE010000035.1"/>
</dbReference>
<feature type="domain" description="FAD/NAD(P)-binding" evidence="11">
    <location>
        <begin position="372"/>
        <end position="493"/>
    </location>
</feature>
<gene>
    <name evidence="12" type="ORF">QO034_19875</name>
</gene>
<evidence type="ECO:0000256" key="8">
    <source>
        <dbReference type="ARBA" id="ARBA00023004"/>
    </source>
</evidence>
<comment type="cofactor">
    <cofactor evidence="2">
        <name>[4Fe-4S] cluster</name>
        <dbReference type="ChEBI" id="CHEBI:49883"/>
    </cofactor>
</comment>
<evidence type="ECO:0000313" key="12">
    <source>
        <dbReference type="EMBL" id="MDK3075342.1"/>
    </source>
</evidence>
<protein>
    <submittedName>
        <fullName evidence="12">NADH:flavin oxidoreductase</fullName>
    </submittedName>
</protein>
<keyword evidence="13" id="KW-1185">Reference proteome</keyword>
<keyword evidence="7" id="KW-0560">Oxidoreductase</keyword>
<evidence type="ECO:0000256" key="6">
    <source>
        <dbReference type="ARBA" id="ARBA00022723"/>
    </source>
</evidence>
<evidence type="ECO:0000256" key="3">
    <source>
        <dbReference type="ARBA" id="ARBA00011048"/>
    </source>
</evidence>
<dbReference type="EMBL" id="JASNJE010000035">
    <property type="protein sequence ID" value="MDK3075342.1"/>
    <property type="molecule type" value="Genomic_DNA"/>
</dbReference>
<evidence type="ECO:0000256" key="5">
    <source>
        <dbReference type="ARBA" id="ARBA00022643"/>
    </source>
</evidence>
<dbReference type="InterPro" id="IPR023753">
    <property type="entry name" value="FAD/NAD-binding_dom"/>
</dbReference>
<dbReference type="InterPro" id="IPR051793">
    <property type="entry name" value="NADH:flavin_oxidoreductase"/>
</dbReference>
<keyword evidence="4" id="KW-0285">Flavoprotein</keyword>
<dbReference type="PRINTS" id="PR00411">
    <property type="entry name" value="PNDRDTASEI"/>
</dbReference>
<dbReference type="SUPFAM" id="SSF51395">
    <property type="entry name" value="FMN-linked oxidoreductases"/>
    <property type="match status" value="1"/>
</dbReference>
<dbReference type="Proteomes" id="UP001227126">
    <property type="component" value="Unassembled WGS sequence"/>
</dbReference>
<dbReference type="Gene3D" id="3.50.50.60">
    <property type="entry name" value="FAD/NAD(P)-binding domain"/>
    <property type="match status" value="1"/>
</dbReference>
<proteinExistence type="inferred from homology"/>
<evidence type="ECO:0000256" key="7">
    <source>
        <dbReference type="ARBA" id="ARBA00023002"/>
    </source>
</evidence>
<accession>A0ABT7FJR1</accession>
<dbReference type="InterPro" id="IPR036188">
    <property type="entry name" value="FAD/NAD-bd_sf"/>
</dbReference>
<dbReference type="InterPro" id="IPR013785">
    <property type="entry name" value="Aldolase_TIM"/>
</dbReference>
<reference evidence="12 13" key="1">
    <citation type="submission" date="2023-05" db="EMBL/GenBank/DDBJ databases">
        <title>Sedimentitalea sp. nov. JM2-8.</title>
        <authorList>
            <person name="Huang J."/>
        </authorList>
    </citation>
    <scope>NUCLEOTIDE SEQUENCE [LARGE SCALE GENOMIC DNA]</scope>
    <source>
        <strain evidence="12 13">JM2-8</strain>
    </source>
</reference>
<evidence type="ECO:0000256" key="9">
    <source>
        <dbReference type="ARBA" id="ARBA00023014"/>
    </source>
</evidence>
<dbReference type="Pfam" id="PF00724">
    <property type="entry name" value="Oxidored_FMN"/>
    <property type="match status" value="1"/>
</dbReference>
<evidence type="ECO:0000259" key="10">
    <source>
        <dbReference type="Pfam" id="PF00724"/>
    </source>
</evidence>
<feature type="domain" description="NADH:flavin oxidoreductase/NADH oxidase N-terminal" evidence="10">
    <location>
        <begin position="6"/>
        <end position="341"/>
    </location>
</feature>
<evidence type="ECO:0000256" key="2">
    <source>
        <dbReference type="ARBA" id="ARBA00001966"/>
    </source>
</evidence>